<protein>
    <recommendedName>
        <fullName evidence="4">Tfp pilus assembly protein PilN</fullName>
    </recommendedName>
</protein>
<evidence type="ECO:0000256" key="1">
    <source>
        <dbReference type="SAM" id="Phobius"/>
    </source>
</evidence>
<dbReference type="AlphaFoldDB" id="A0AA40VLI8"/>
<evidence type="ECO:0000313" key="2">
    <source>
        <dbReference type="EMBL" id="MBB4139424.1"/>
    </source>
</evidence>
<feature type="transmembrane region" description="Helical" evidence="1">
    <location>
        <begin position="37"/>
        <end position="59"/>
    </location>
</feature>
<evidence type="ECO:0008006" key="4">
    <source>
        <dbReference type="Google" id="ProtNLM"/>
    </source>
</evidence>
<keyword evidence="1" id="KW-0472">Membrane</keyword>
<evidence type="ECO:0000313" key="3">
    <source>
        <dbReference type="Proteomes" id="UP000549113"/>
    </source>
</evidence>
<organism evidence="2 3">
    <name type="scientific">Microbacterium invictum</name>
    <dbReference type="NCBI Taxonomy" id="515415"/>
    <lineage>
        <taxon>Bacteria</taxon>
        <taxon>Bacillati</taxon>
        <taxon>Actinomycetota</taxon>
        <taxon>Actinomycetes</taxon>
        <taxon>Micrococcales</taxon>
        <taxon>Microbacteriaceae</taxon>
        <taxon>Microbacterium</taxon>
    </lineage>
</organism>
<comment type="caution">
    <text evidence="2">The sequence shown here is derived from an EMBL/GenBank/DDBJ whole genome shotgun (WGS) entry which is preliminary data.</text>
</comment>
<sequence length="214" mass="22667">MAFASAPTLTVGGAPRVNLLPRTVVERRERAGLLRKWGWGFVAVLAVVAIGTAGVFTLLTAASVRLAAANAHTNELLIQVAALQPVSQKLQLESELGDFRTQAMGTDLKWGGLLETVKDVLPADVGISEYSLAPGGLPHTEDPTTEAGASGSIHFISATPTDFVALIREVRQLPGVLDADGWATTLSGDAYDYELRVTFDQTVYTGTYAAEAQQ</sequence>
<name>A0AA40VLI8_9MICO</name>
<keyword evidence="1" id="KW-0812">Transmembrane</keyword>
<dbReference type="Proteomes" id="UP000549113">
    <property type="component" value="Unassembled WGS sequence"/>
</dbReference>
<dbReference type="EMBL" id="JACIFH010000001">
    <property type="protein sequence ID" value="MBB4139424.1"/>
    <property type="molecule type" value="Genomic_DNA"/>
</dbReference>
<dbReference type="RefSeq" id="WP_183499093.1">
    <property type="nucleotide sequence ID" value="NZ_BAABCO010000001.1"/>
</dbReference>
<proteinExistence type="predicted"/>
<gene>
    <name evidence="2" type="ORF">BKA10_001218</name>
</gene>
<accession>A0AA40VLI8</accession>
<reference evidence="2 3" key="1">
    <citation type="submission" date="2020-08" db="EMBL/GenBank/DDBJ databases">
        <title>Sequencing the genomes of 1000 actinobacteria strains.</title>
        <authorList>
            <person name="Klenk H.-P."/>
        </authorList>
    </citation>
    <scope>NUCLEOTIDE SEQUENCE [LARGE SCALE GENOMIC DNA]</scope>
    <source>
        <strain evidence="2 3">DSM 19600</strain>
    </source>
</reference>
<keyword evidence="1" id="KW-1133">Transmembrane helix</keyword>
<keyword evidence="3" id="KW-1185">Reference proteome</keyword>